<keyword evidence="1" id="KW-0677">Repeat</keyword>
<sequence length="66" mass="6980">MDLLESVPLDGVQLNVASYRVVMNCLCSLLEMDKAVGLLGLMLGRGFLPHYAASNNLLIGLCDAGA</sequence>
<protein>
    <recommendedName>
        <fullName evidence="5">Pentatricopeptide repeat-containing protein</fullName>
    </recommendedName>
</protein>
<reference evidence="4" key="1">
    <citation type="submission" date="2014-09" db="EMBL/GenBank/DDBJ databases">
        <authorList>
            <person name="Magalhaes I.L.F."/>
            <person name="Oliveira U."/>
            <person name="Santos F.R."/>
            <person name="Vidigal T.H.D.A."/>
            <person name="Brescovit A.D."/>
            <person name="Santos A.J."/>
        </authorList>
    </citation>
    <scope>NUCLEOTIDE SEQUENCE</scope>
    <source>
        <tissue evidence="4">Shoot tissue taken approximately 20 cm above the soil surface</tissue>
    </source>
</reference>
<name>A0A0A9B5J0_ARUDO</name>
<evidence type="ECO:0000256" key="1">
    <source>
        <dbReference type="ARBA" id="ARBA00022737"/>
    </source>
</evidence>
<dbReference type="InterPro" id="IPR002885">
    <property type="entry name" value="PPR_rpt"/>
</dbReference>
<dbReference type="AlphaFoldDB" id="A0A0A9B5J0"/>
<dbReference type="EMBL" id="GBRH01238626">
    <property type="protein sequence ID" value="JAD59269.1"/>
    <property type="molecule type" value="Transcribed_RNA"/>
</dbReference>
<keyword evidence="2" id="KW-0809">Transit peptide</keyword>
<feature type="repeat" description="PPR" evidence="3">
    <location>
        <begin position="15"/>
        <end position="49"/>
    </location>
</feature>
<dbReference type="InterPro" id="IPR011990">
    <property type="entry name" value="TPR-like_helical_dom_sf"/>
</dbReference>
<evidence type="ECO:0008006" key="5">
    <source>
        <dbReference type="Google" id="ProtNLM"/>
    </source>
</evidence>
<evidence type="ECO:0000313" key="4">
    <source>
        <dbReference type="EMBL" id="JAD59269.1"/>
    </source>
</evidence>
<dbReference type="Gene3D" id="1.25.40.10">
    <property type="entry name" value="Tetratricopeptide repeat domain"/>
    <property type="match status" value="1"/>
</dbReference>
<reference evidence="4" key="2">
    <citation type="journal article" date="2015" name="Data Brief">
        <title>Shoot transcriptome of the giant reed, Arundo donax.</title>
        <authorList>
            <person name="Barrero R.A."/>
            <person name="Guerrero F.D."/>
            <person name="Moolhuijzen P."/>
            <person name="Goolsby J.A."/>
            <person name="Tidwell J."/>
            <person name="Bellgard S.E."/>
            <person name="Bellgard M.I."/>
        </authorList>
    </citation>
    <scope>NUCLEOTIDE SEQUENCE</scope>
    <source>
        <tissue evidence="4">Shoot tissue taken approximately 20 cm above the soil surface</tissue>
    </source>
</reference>
<evidence type="ECO:0000256" key="2">
    <source>
        <dbReference type="ARBA" id="ARBA00022946"/>
    </source>
</evidence>
<accession>A0A0A9B5J0</accession>
<evidence type="ECO:0000256" key="3">
    <source>
        <dbReference type="PROSITE-ProRule" id="PRU00708"/>
    </source>
</evidence>
<dbReference type="NCBIfam" id="TIGR00756">
    <property type="entry name" value="PPR"/>
    <property type="match status" value="1"/>
</dbReference>
<organism evidence="4">
    <name type="scientific">Arundo donax</name>
    <name type="common">Giant reed</name>
    <name type="synonym">Donax arundinaceus</name>
    <dbReference type="NCBI Taxonomy" id="35708"/>
    <lineage>
        <taxon>Eukaryota</taxon>
        <taxon>Viridiplantae</taxon>
        <taxon>Streptophyta</taxon>
        <taxon>Embryophyta</taxon>
        <taxon>Tracheophyta</taxon>
        <taxon>Spermatophyta</taxon>
        <taxon>Magnoliopsida</taxon>
        <taxon>Liliopsida</taxon>
        <taxon>Poales</taxon>
        <taxon>Poaceae</taxon>
        <taxon>PACMAD clade</taxon>
        <taxon>Arundinoideae</taxon>
        <taxon>Arundineae</taxon>
        <taxon>Arundo</taxon>
    </lineage>
</organism>
<proteinExistence type="predicted"/>
<dbReference type="PROSITE" id="PS51375">
    <property type="entry name" value="PPR"/>
    <property type="match status" value="1"/>
</dbReference>